<dbReference type="InterPro" id="IPR050358">
    <property type="entry name" value="RSE1/DDB1/CFT1"/>
</dbReference>
<protein>
    <recommendedName>
        <fullName evidence="8">Cleavage/polyadenylation specificity factor A subunit C-terminal domain-containing protein</fullName>
    </recommendedName>
</protein>
<dbReference type="STRING" id="81985.R0H8D3"/>
<proteinExistence type="predicted"/>
<dbReference type="GO" id="GO:0005634">
    <property type="term" value="C:nucleus"/>
    <property type="evidence" value="ECO:0007669"/>
    <property type="project" value="UniProtKB-SubCell"/>
</dbReference>
<dbReference type="InterPro" id="IPR058543">
    <property type="entry name" value="Beta-prop_RSE1/DDB1/CPSF1_2nd"/>
</dbReference>
<evidence type="ECO:0000259" key="4">
    <source>
        <dbReference type="Pfam" id="PF10433"/>
    </source>
</evidence>
<dbReference type="PANTHER" id="PTHR10644">
    <property type="entry name" value="DNA REPAIR/RNA PROCESSING CPSF FAMILY"/>
    <property type="match status" value="1"/>
</dbReference>
<comment type="subcellular location">
    <subcellularLocation>
        <location evidence="1">Nucleus</location>
    </subcellularLocation>
</comment>
<dbReference type="Pfam" id="PF23726">
    <property type="entry name" value="Beta-prop_RSE1_2nd"/>
    <property type="match status" value="1"/>
</dbReference>
<dbReference type="EMBL" id="KB870810">
    <property type="protein sequence ID" value="EOA19853.1"/>
    <property type="molecule type" value="Genomic_DNA"/>
</dbReference>
<feature type="domain" description="RSE1/DDB1/CPSF1 second beta-propeller" evidence="5">
    <location>
        <begin position="406"/>
        <end position="704"/>
    </location>
</feature>
<keyword evidence="2" id="KW-0539">Nucleus</keyword>
<dbReference type="OrthoDB" id="433457at2759"/>
<dbReference type="Pfam" id="PF03178">
    <property type="entry name" value="CPSF_A"/>
    <property type="match status" value="1"/>
</dbReference>
<feature type="domain" description="RSE1/DDB1/CPSF1 C-terminal" evidence="3">
    <location>
        <begin position="747"/>
        <end position="842"/>
    </location>
</feature>
<reference evidence="7" key="1">
    <citation type="journal article" date="2013" name="Nat. Genet.">
        <title>The Capsella rubella genome and the genomic consequences of rapid mating system evolution.</title>
        <authorList>
            <person name="Slotte T."/>
            <person name="Hazzouri K.M."/>
            <person name="Agren J.A."/>
            <person name="Koenig D."/>
            <person name="Maumus F."/>
            <person name="Guo Y.L."/>
            <person name="Steige K."/>
            <person name="Platts A.E."/>
            <person name="Escobar J.S."/>
            <person name="Newman L.K."/>
            <person name="Wang W."/>
            <person name="Mandakova T."/>
            <person name="Vello E."/>
            <person name="Smith L.M."/>
            <person name="Henz S.R."/>
            <person name="Steffen J."/>
            <person name="Takuno S."/>
            <person name="Brandvain Y."/>
            <person name="Coop G."/>
            <person name="Andolfatto P."/>
            <person name="Hu T.T."/>
            <person name="Blanchette M."/>
            <person name="Clark R.M."/>
            <person name="Quesneville H."/>
            <person name="Nordborg M."/>
            <person name="Gaut B.S."/>
            <person name="Lysak M.A."/>
            <person name="Jenkins J."/>
            <person name="Grimwood J."/>
            <person name="Chapman J."/>
            <person name="Prochnik S."/>
            <person name="Shu S."/>
            <person name="Rokhsar D."/>
            <person name="Schmutz J."/>
            <person name="Weigel D."/>
            <person name="Wright S.I."/>
        </authorList>
    </citation>
    <scope>NUCLEOTIDE SEQUENCE [LARGE SCALE GENOMIC DNA]</scope>
    <source>
        <strain evidence="7">cv. Monte Gargano</strain>
    </source>
</reference>
<name>R0H8D3_9BRAS</name>
<accession>R0H8D3</accession>
<dbReference type="EMBL" id="KB870810">
    <property type="protein sequence ID" value="EOA19854.1"/>
    <property type="molecule type" value="Genomic_DNA"/>
</dbReference>
<dbReference type="GO" id="GO:0003676">
    <property type="term" value="F:nucleic acid binding"/>
    <property type="evidence" value="ECO:0007669"/>
    <property type="project" value="InterPro"/>
</dbReference>
<dbReference type="AlphaFoldDB" id="R0H8D3"/>
<dbReference type="Pfam" id="PF10433">
    <property type="entry name" value="Beta-prop_RSE1_1st"/>
    <property type="match status" value="1"/>
</dbReference>
<dbReference type="Proteomes" id="UP000029121">
    <property type="component" value="Unassembled WGS sequence"/>
</dbReference>
<dbReference type="Gene3D" id="1.10.150.910">
    <property type="match status" value="1"/>
</dbReference>
<dbReference type="KEGG" id="crb:17883780"/>
<dbReference type="eggNOG" id="KOG1897">
    <property type="taxonomic scope" value="Eukaryota"/>
</dbReference>
<dbReference type="InterPro" id="IPR004871">
    <property type="entry name" value="RSE1/DDB1/CPSF1_C"/>
</dbReference>
<dbReference type="InterPro" id="IPR036322">
    <property type="entry name" value="WD40_repeat_dom_sf"/>
</dbReference>
<dbReference type="SUPFAM" id="SSF50978">
    <property type="entry name" value="WD40 repeat-like"/>
    <property type="match status" value="1"/>
</dbReference>
<organism evidence="6 7">
    <name type="scientific">Capsella rubella</name>
    <dbReference type="NCBI Taxonomy" id="81985"/>
    <lineage>
        <taxon>Eukaryota</taxon>
        <taxon>Viridiplantae</taxon>
        <taxon>Streptophyta</taxon>
        <taxon>Embryophyta</taxon>
        <taxon>Tracheophyta</taxon>
        <taxon>Spermatophyta</taxon>
        <taxon>Magnoliopsida</taxon>
        <taxon>eudicotyledons</taxon>
        <taxon>Gunneridae</taxon>
        <taxon>Pentapetalae</taxon>
        <taxon>rosids</taxon>
        <taxon>malvids</taxon>
        <taxon>Brassicales</taxon>
        <taxon>Brassicaceae</taxon>
        <taxon>Camelineae</taxon>
        <taxon>Capsella</taxon>
    </lineage>
</organism>
<keyword evidence="7" id="KW-1185">Reference proteome</keyword>
<sequence length="1062" mass="119523">MAAPIDPKTFLSTTSPSRGIQRSLTATGNYVATVRKATAVTHSCVGCFTGPNDLNLIICKGSHVEIHLMIENELQHIMDFPVVGKVVFLELSRLPSATEDFLYIATELHKLCVVRWDSESPNLITINAMQFQPTKLETGEVLYCQGGTICPRSSTVVLYSSQRWLRVMTDVTSYKKSSFLWRGPKMMILDVKFLYGHSSPTMAILFQGDNGSFGVKVYEVIDNNFNLKGWQLPDNVVEPTLLIPVHQDPYGFLIIGKELFVYCKEQATKTKRMGFFNIKAYGRFHTDTRKHSYLLGDHSGHLLMIELPQLTHRILGRISIPSSISYLRDTIVFVGSCSTDSQLIKINHLADLQVLNTYANLGPISDFCVINKSGGQRKLLMCCGSNEESAIELFYTGTGIKPKNFTELPNVRNVWPLKSSILDDNHTYLVLQTLQEVIFVYTIVNDGFVAHNFSGFISGLATLCCQNAIYKQFIQVTPKSVRLICSKTGLLKHIWTGKSDIDCASATVSQILVATGNYLNYFEIRDGDLLLVKEIDLGYTAACLDISYLGENRHSSKLAAVATWSENKARIFSLPNLTLLAEEQLSCLPRCIILCAFGMEPYLLCGLGDGSLFSFKWKEESFQLEDKTSVSLGRSCLTLRKFSSDGEDYVFFSTPTMPSIIFYKNDKLQHETLNLMNIFDACPFQCDYVKDGVVATGNDGFVFCTLGDIAESGKTVIASCVRRICHQEETQSYAIIVEEKEQTKRHRILLLDDQLNTSASYKLDEHEIGLSIISSRFANDNRFYYCVGTSFSVPGEDAPIKGRILVLLVINGKLVRVTEFPTDGAVHYLKNLHGGLLVNISHTTPRFFEWMQTVRELNENPDVVEPEGVEERFSSMCSLSQKVKYKLEDIVIAPENRNNHTAILMMENEVLFSSNAKYIIMSYNGLDNMVGQWYSGEFITQIKSGTLSRLADEDYAQVPSVLFSTTTSAMRVIVSLPDGVYSYLQNLEKKMRAARKKWDHFVELSGHRCIELENARDRKFIDGDFLESYMTLSEELQWEIANDMGIDVPTLIKILDYLALFH</sequence>
<evidence type="ECO:0000256" key="1">
    <source>
        <dbReference type="ARBA" id="ARBA00004123"/>
    </source>
</evidence>
<evidence type="ECO:0000313" key="6">
    <source>
        <dbReference type="EMBL" id="EOA19853.1"/>
    </source>
</evidence>
<evidence type="ECO:0000259" key="5">
    <source>
        <dbReference type="Pfam" id="PF23726"/>
    </source>
</evidence>
<evidence type="ECO:0000313" key="7">
    <source>
        <dbReference type="Proteomes" id="UP000029121"/>
    </source>
</evidence>
<reference evidence="6" key="2">
    <citation type="journal article" date="2013" name="Nat. Genet.">
        <title>Genome sequencing of Capsella rubella.</title>
        <authorList>
            <person name="Schmutz J."/>
            <person name="Prochnik S."/>
            <person name="Nordborg M."/>
            <person name="Weigel D."/>
            <person name="Rokhsar D."/>
            <person name="Wright S."/>
        </authorList>
    </citation>
    <scope>NUCLEOTIDE SEQUENCE</scope>
</reference>
<dbReference type="InterPro" id="IPR015943">
    <property type="entry name" value="WD40/YVTN_repeat-like_dom_sf"/>
</dbReference>
<dbReference type="InterPro" id="IPR018846">
    <property type="entry name" value="Beta-prop_RSE1/DDB1/CPSF1_1st"/>
</dbReference>
<evidence type="ECO:0000256" key="2">
    <source>
        <dbReference type="ARBA" id="ARBA00023242"/>
    </source>
</evidence>
<dbReference type="Gene3D" id="2.130.10.10">
    <property type="entry name" value="YVTN repeat-like/Quinoprotein amine dehydrogenase"/>
    <property type="match status" value="3"/>
</dbReference>
<gene>
    <name evidence="6" type="ORF">CARUB_v10000104mg</name>
</gene>
<evidence type="ECO:0000259" key="3">
    <source>
        <dbReference type="Pfam" id="PF03178"/>
    </source>
</evidence>
<evidence type="ECO:0008006" key="8">
    <source>
        <dbReference type="Google" id="ProtNLM"/>
    </source>
</evidence>
<feature type="domain" description="RSE1/DDB1/CPSF1 first beta-propeller" evidence="4">
    <location>
        <begin position="39"/>
        <end position="355"/>
    </location>
</feature>